<dbReference type="NCBIfam" id="NF002904">
    <property type="entry name" value="PRK03512.1"/>
    <property type="match status" value="1"/>
</dbReference>
<dbReference type="EC" id="2.5.1.3" evidence="9"/>
<dbReference type="Gene3D" id="3.20.20.70">
    <property type="entry name" value="Aldolase class I"/>
    <property type="match status" value="1"/>
</dbReference>
<keyword evidence="4 9" id="KW-0460">Magnesium</keyword>
<comment type="catalytic activity">
    <reaction evidence="6 9 10">
        <text>4-methyl-5-(2-phosphooxyethyl)-thiazole + 4-amino-2-methyl-5-(diphosphooxymethyl)pyrimidine + H(+) = thiamine phosphate + diphosphate</text>
        <dbReference type="Rhea" id="RHEA:22328"/>
        <dbReference type="ChEBI" id="CHEBI:15378"/>
        <dbReference type="ChEBI" id="CHEBI:33019"/>
        <dbReference type="ChEBI" id="CHEBI:37575"/>
        <dbReference type="ChEBI" id="CHEBI:57841"/>
        <dbReference type="ChEBI" id="CHEBI:58296"/>
        <dbReference type="EC" id="2.5.1.3"/>
    </reaction>
</comment>
<comment type="similarity">
    <text evidence="9 10">Belongs to the thiamine-phosphate synthase family.</text>
</comment>
<feature type="binding site" evidence="9">
    <location>
        <position position="284"/>
    </location>
    <ligand>
        <name>Mg(2+)</name>
        <dbReference type="ChEBI" id="CHEBI:18420"/>
    </ligand>
</feature>
<comment type="catalytic activity">
    <reaction evidence="8 9 10">
        <text>2-[(2R,5Z)-2-carboxy-4-methylthiazol-5(2H)-ylidene]ethyl phosphate + 4-amino-2-methyl-5-(diphosphooxymethyl)pyrimidine + 2 H(+) = thiamine phosphate + CO2 + diphosphate</text>
        <dbReference type="Rhea" id="RHEA:47844"/>
        <dbReference type="ChEBI" id="CHEBI:15378"/>
        <dbReference type="ChEBI" id="CHEBI:16526"/>
        <dbReference type="ChEBI" id="CHEBI:33019"/>
        <dbReference type="ChEBI" id="CHEBI:37575"/>
        <dbReference type="ChEBI" id="CHEBI:57841"/>
        <dbReference type="ChEBI" id="CHEBI:62899"/>
        <dbReference type="EC" id="2.5.1.3"/>
    </reaction>
</comment>
<protein>
    <recommendedName>
        <fullName evidence="9">Thiamine-phosphate synthase</fullName>
        <shortName evidence="9">TP synthase</shortName>
        <shortName evidence="9">TPS</shortName>
        <ecNumber evidence="9">2.5.1.3</ecNumber>
    </recommendedName>
    <alternativeName>
        <fullName evidence="9">Thiamine-phosphate pyrophosphorylase</fullName>
        <shortName evidence="9">TMP pyrophosphorylase</shortName>
        <shortName evidence="9">TMP-PPase</shortName>
    </alternativeName>
</protein>
<feature type="binding site" evidence="9">
    <location>
        <position position="322"/>
    </location>
    <ligand>
        <name>4-amino-2-methyl-5-(diphosphooxymethyl)pyrimidine</name>
        <dbReference type="ChEBI" id="CHEBI:57841"/>
    </ligand>
</feature>
<dbReference type="InterPro" id="IPR036206">
    <property type="entry name" value="ThiamineP_synth_sf"/>
</dbReference>
<feature type="binding site" evidence="9">
    <location>
        <position position="351"/>
    </location>
    <ligand>
        <name>4-amino-2-methyl-5-(diphosphooxymethyl)pyrimidine</name>
        <dbReference type="ChEBI" id="CHEBI:57841"/>
    </ligand>
</feature>
<dbReference type="HAMAP" id="MF_00097">
    <property type="entry name" value="TMP_synthase"/>
    <property type="match status" value="1"/>
</dbReference>
<evidence type="ECO:0000256" key="5">
    <source>
        <dbReference type="ARBA" id="ARBA00022977"/>
    </source>
</evidence>
<feature type="binding site" evidence="9">
    <location>
        <position position="283"/>
    </location>
    <ligand>
        <name>4-amino-2-methyl-5-(diphosphooxymethyl)pyrimidine</name>
        <dbReference type="ChEBI" id="CHEBI:57841"/>
    </ligand>
</feature>
<evidence type="ECO:0000256" key="6">
    <source>
        <dbReference type="ARBA" id="ARBA00047334"/>
    </source>
</evidence>
<proteinExistence type="inferred from homology"/>
<comment type="function">
    <text evidence="9">Condenses 4-methyl-5-(beta-hydroxyethyl)thiazole monophosphate (THZ-P) and 2-methyl-4-amino-5-hydroxymethyl pyrimidine pyrophosphate (HMP-PP) to form thiamine monophosphate (TMP).</text>
</comment>
<dbReference type="PANTHER" id="PTHR20857:SF15">
    <property type="entry name" value="THIAMINE-PHOSPHATE SYNTHASE"/>
    <property type="match status" value="1"/>
</dbReference>
<dbReference type="SUPFAM" id="SSF53613">
    <property type="entry name" value="Ribokinase-like"/>
    <property type="match status" value="1"/>
</dbReference>
<dbReference type="InterPro" id="IPR013749">
    <property type="entry name" value="PM/HMP-P_kinase-1"/>
</dbReference>
<evidence type="ECO:0000256" key="1">
    <source>
        <dbReference type="ARBA" id="ARBA00005165"/>
    </source>
</evidence>
<evidence type="ECO:0000256" key="8">
    <source>
        <dbReference type="ARBA" id="ARBA00047883"/>
    </source>
</evidence>
<keyword evidence="3 9" id="KW-0479">Metal-binding</keyword>
<dbReference type="SUPFAM" id="SSF51391">
    <property type="entry name" value="Thiamin phosphate synthase"/>
    <property type="match status" value="1"/>
</dbReference>
<reference evidence="14" key="1">
    <citation type="submission" date="2021-03" db="EMBL/GenBank/DDBJ databases">
        <title>Legionella lytica PCM 2298.</title>
        <authorList>
            <person name="Koper P."/>
        </authorList>
    </citation>
    <scope>NUCLEOTIDE SEQUENCE</scope>
    <source>
        <strain evidence="14">PCM 2298</strain>
    </source>
</reference>
<evidence type="ECO:0000259" key="12">
    <source>
        <dbReference type="Pfam" id="PF02581"/>
    </source>
</evidence>
<evidence type="ECO:0000259" key="13">
    <source>
        <dbReference type="Pfam" id="PF08543"/>
    </source>
</evidence>
<dbReference type="RefSeq" id="WP_252581883.1">
    <property type="nucleotide sequence ID" value="NZ_CP071527.1"/>
</dbReference>
<feature type="binding site" evidence="9">
    <location>
        <position position="303"/>
    </location>
    <ligand>
        <name>Mg(2+)</name>
        <dbReference type="ChEBI" id="CHEBI:18420"/>
    </ligand>
</feature>
<feature type="binding site" evidence="9">
    <location>
        <begin position="348"/>
        <end position="350"/>
    </location>
    <ligand>
        <name>2-[(2R,5Z)-2-carboxy-4-methylthiazol-5(2H)-ylidene]ethyl phosphate</name>
        <dbReference type="ChEBI" id="CHEBI:62899"/>
    </ligand>
</feature>
<evidence type="ECO:0000256" key="2">
    <source>
        <dbReference type="ARBA" id="ARBA00022679"/>
    </source>
</evidence>
<gene>
    <name evidence="9 14" type="primary">thiE</name>
    <name evidence="14" type="ORF">J2N86_06295</name>
</gene>
<organism evidence="14 15">
    <name type="scientific">Legionella lytica</name>
    <dbReference type="NCBI Taxonomy" id="96232"/>
    <lineage>
        <taxon>Bacteria</taxon>
        <taxon>Pseudomonadati</taxon>
        <taxon>Pseudomonadota</taxon>
        <taxon>Gammaproteobacteria</taxon>
        <taxon>Legionellales</taxon>
        <taxon>Legionellaceae</taxon>
        <taxon>Legionella</taxon>
    </lineage>
</organism>
<feature type="domain" description="Thiamine phosphate synthase/TenI" evidence="12">
    <location>
        <begin position="236"/>
        <end position="402"/>
    </location>
</feature>
<dbReference type="EMBL" id="CP071527">
    <property type="protein sequence ID" value="USQ14905.1"/>
    <property type="molecule type" value="Genomic_DNA"/>
</dbReference>
<name>A0ABY4YBB0_9GAMM</name>
<evidence type="ECO:0000256" key="10">
    <source>
        <dbReference type="RuleBase" id="RU003826"/>
    </source>
</evidence>
<dbReference type="InterPro" id="IPR013785">
    <property type="entry name" value="Aldolase_TIM"/>
</dbReference>
<dbReference type="NCBIfam" id="TIGR00693">
    <property type="entry name" value="thiE"/>
    <property type="match status" value="1"/>
</dbReference>
<dbReference type="Proteomes" id="UP001057474">
    <property type="component" value="Chromosome"/>
</dbReference>
<comment type="cofactor">
    <cofactor evidence="9">
        <name>Mg(2+)</name>
        <dbReference type="ChEBI" id="CHEBI:18420"/>
    </cofactor>
    <text evidence="9">Binds 1 Mg(2+) ion per subunit.</text>
</comment>
<dbReference type="CDD" id="cd00564">
    <property type="entry name" value="TMP_TenI"/>
    <property type="match status" value="1"/>
</dbReference>
<evidence type="ECO:0000313" key="15">
    <source>
        <dbReference type="Proteomes" id="UP001057474"/>
    </source>
</evidence>
<dbReference type="InterPro" id="IPR022998">
    <property type="entry name" value="ThiamineP_synth_TenI"/>
</dbReference>
<dbReference type="InterPro" id="IPR029056">
    <property type="entry name" value="Ribokinase-like"/>
</dbReference>
<dbReference type="GO" id="GO:0004789">
    <property type="term" value="F:thiamine-phosphate diphosphorylase activity"/>
    <property type="evidence" value="ECO:0007669"/>
    <property type="project" value="UniProtKB-EC"/>
</dbReference>
<feature type="binding site" evidence="9">
    <location>
        <begin position="252"/>
        <end position="256"/>
    </location>
    <ligand>
        <name>4-amino-2-methyl-5-(diphosphooxymethyl)pyrimidine</name>
        <dbReference type="ChEBI" id="CHEBI:57841"/>
    </ligand>
</feature>
<comment type="pathway">
    <text evidence="1 9 11">Cofactor biosynthesis; thiamine diphosphate biosynthesis; thiamine phosphate from 4-amino-2-methyl-5-diphosphomethylpyrimidine and 4-methyl-5-(2-phosphoethyl)-thiazole: step 1/1.</text>
</comment>
<dbReference type="Pfam" id="PF02581">
    <property type="entry name" value="TMP-TENI"/>
    <property type="match status" value="1"/>
</dbReference>
<evidence type="ECO:0000256" key="3">
    <source>
        <dbReference type="ARBA" id="ARBA00022723"/>
    </source>
</evidence>
<keyword evidence="5 9" id="KW-0784">Thiamine biosynthesis</keyword>
<evidence type="ECO:0000313" key="14">
    <source>
        <dbReference type="EMBL" id="USQ14905.1"/>
    </source>
</evidence>
<keyword evidence="2 9" id="KW-0808">Transferase</keyword>
<dbReference type="PANTHER" id="PTHR20857">
    <property type="entry name" value="THIAMINE-PHOSPHATE PYROPHOSPHORYLASE"/>
    <property type="match status" value="1"/>
</dbReference>
<dbReference type="Gene3D" id="3.40.1190.20">
    <property type="match status" value="1"/>
</dbReference>
<feature type="domain" description="Pyridoxamine kinase/Phosphomethylpyrimidine kinase" evidence="13">
    <location>
        <begin position="30"/>
        <end position="189"/>
    </location>
</feature>
<dbReference type="Pfam" id="PF08543">
    <property type="entry name" value="Phos_pyr_kin"/>
    <property type="match status" value="1"/>
</dbReference>
<evidence type="ECO:0000256" key="7">
    <source>
        <dbReference type="ARBA" id="ARBA00047851"/>
    </source>
</evidence>
<feature type="binding site" evidence="9">
    <location>
        <begin position="399"/>
        <end position="400"/>
    </location>
    <ligand>
        <name>2-[(2R,5Z)-2-carboxy-4-methylthiazol-5(2H)-ylidene]ethyl phosphate</name>
        <dbReference type="ChEBI" id="CHEBI:62899"/>
    </ligand>
</feature>
<accession>A0ABY4YBB0</accession>
<feature type="binding site" evidence="9">
    <location>
        <position position="379"/>
    </location>
    <ligand>
        <name>2-[(2R,5Z)-2-carboxy-4-methylthiazol-5(2H)-ylidene]ethyl phosphate</name>
        <dbReference type="ChEBI" id="CHEBI:62899"/>
    </ligand>
</feature>
<evidence type="ECO:0000256" key="4">
    <source>
        <dbReference type="ARBA" id="ARBA00022842"/>
    </source>
</evidence>
<sequence>MKTVGVTTGCIADAQTIEGLGLALTEINTQPDAIKIGGATSADEAALLTRFLQQYSGFLVVDCPLPIHSIQEIAPKIDLWILNVHEAELILNDTINSQSACEKAAAQLIALGVNSVLIKAEQQHEPLWIHDYWSNGARSFWLTQRRYTEANYSDAGSTFSAAITSALVLGYAIEDALIIAKMYVNQAIRLAKAGLYYGGFPEAELDLPYVTSAPIYSNPKPFKPSPYLGLYPVVDSADWVETLLKTGVKTIQLRIKERTNRLEEEMKRSIALAREYQAILFINDHWDLALKLDAQAIHLGQDDLESADLEAIQAKGLLLGVSTYCYYEVARAHAINPSYIAIGPVYPTQSKALDYAAQGIENLHRWRRTLNYPLVAIGGINHERIVDVAATGMSGIALISAITQAADPQIATKRLLELIALR</sequence>
<evidence type="ECO:0000256" key="11">
    <source>
        <dbReference type="RuleBase" id="RU004253"/>
    </source>
</evidence>
<comment type="catalytic activity">
    <reaction evidence="7 9 10">
        <text>2-(2-carboxy-4-methylthiazol-5-yl)ethyl phosphate + 4-amino-2-methyl-5-(diphosphooxymethyl)pyrimidine + 2 H(+) = thiamine phosphate + CO2 + diphosphate</text>
        <dbReference type="Rhea" id="RHEA:47848"/>
        <dbReference type="ChEBI" id="CHEBI:15378"/>
        <dbReference type="ChEBI" id="CHEBI:16526"/>
        <dbReference type="ChEBI" id="CHEBI:33019"/>
        <dbReference type="ChEBI" id="CHEBI:37575"/>
        <dbReference type="ChEBI" id="CHEBI:57841"/>
        <dbReference type="ChEBI" id="CHEBI:62890"/>
        <dbReference type="EC" id="2.5.1.3"/>
    </reaction>
</comment>
<evidence type="ECO:0000256" key="9">
    <source>
        <dbReference type="HAMAP-Rule" id="MF_00097"/>
    </source>
</evidence>
<keyword evidence="15" id="KW-1185">Reference proteome</keyword>
<dbReference type="InterPro" id="IPR034291">
    <property type="entry name" value="TMP_synthase"/>
</dbReference>